<dbReference type="PANTHER" id="PTHR43776">
    <property type="entry name" value="TRANSPORT ATP-BINDING PROTEIN"/>
    <property type="match status" value="1"/>
</dbReference>
<evidence type="ECO:0000313" key="7">
    <source>
        <dbReference type="Proteomes" id="UP000321225"/>
    </source>
</evidence>
<dbReference type="SMART" id="SM00382">
    <property type="entry name" value="AAA"/>
    <property type="match status" value="1"/>
</dbReference>
<dbReference type="PROSITE" id="PS50893">
    <property type="entry name" value="ABC_TRANSPORTER_2"/>
    <property type="match status" value="1"/>
</dbReference>
<dbReference type="PROSITE" id="PS00211">
    <property type="entry name" value="ABC_TRANSPORTER_1"/>
    <property type="match status" value="1"/>
</dbReference>
<dbReference type="InterPro" id="IPR050319">
    <property type="entry name" value="ABC_transp_ATP-bind"/>
</dbReference>
<feature type="domain" description="ABC transporter" evidence="5">
    <location>
        <begin position="5"/>
        <end position="251"/>
    </location>
</feature>
<dbReference type="FunFam" id="3.40.50.300:FF:000016">
    <property type="entry name" value="Oligopeptide ABC transporter ATP-binding component"/>
    <property type="match status" value="1"/>
</dbReference>
<dbReference type="InterPro" id="IPR003593">
    <property type="entry name" value="AAA+_ATPase"/>
</dbReference>
<dbReference type="GO" id="GO:0016887">
    <property type="term" value="F:ATP hydrolysis activity"/>
    <property type="evidence" value="ECO:0007669"/>
    <property type="project" value="InterPro"/>
</dbReference>
<evidence type="ECO:0000256" key="4">
    <source>
        <dbReference type="ARBA" id="ARBA00022840"/>
    </source>
</evidence>
<keyword evidence="7" id="KW-1185">Reference proteome</keyword>
<comment type="caution">
    <text evidence="6">The sequence shown here is derived from an EMBL/GenBank/DDBJ whole genome shotgun (WGS) entry which is preliminary data.</text>
</comment>
<dbReference type="Pfam" id="PF00005">
    <property type="entry name" value="ABC_tran"/>
    <property type="match status" value="1"/>
</dbReference>
<dbReference type="Proteomes" id="UP000321225">
    <property type="component" value="Unassembled WGS sequence"/>
</dbReference>
<dbReference type="GO" id="GO:0055085">
    <property type="term" value="P:transmembrane transport"/>
    <property type="evidence" value="ECO:0007669"/>
    <property type="project" value="UniProtKB-ARBA"/>
</dbReference>
<dbReference type="EMBL" id="BJUW01000006">
    <property type="protein sequence ID" value="GEK86417.1"/>
    <property type="molecule type" value="Genomic_DNA"/>
</dbReference>
<reference evidence="6 7" key="1">
    <citation type="submission" date="2019-07" db="EMBL/GenBank/DDBJ databases">
        <title>Whole genome shotgun sequence of Microbacterium aerolatum NBRC 103071.</title>
        <authorList>
            <person name="Hosoyama A."/>
            <person name="Uohara A."/>
            <person name="Ohji S."/>
            <person name="Ichikawa N."/>
        </authorList>
    </citation>
    <scope>NUCLEOTIDE SEQUENCE [LARGE SCALE GENOMIC DNA]</scope>
    <source>
        <strain evidence="6 7">NBRC 103071</strain>
    </source>
</reference>
<dbReference type="OrthoDB" id="8481147at2"/>
<accession>A0A511AKJ1</accession>
<dbReference type="InterPro" id="IPR027417">
    <property type="entry name" value="P-loop_NTPase"/>
</dbReference>
<evidence type="ECO:0000256" key="3">
    <source>
        <dbReference type="ARBA" id="ARBA00022741"/>
    </source>
</evidence>
<dbReference type="RefSeq" id="WP_147039041.1">
    <property type="nucleotide sequence ID" value="NZ_BJUW01000006.1"/>
</dbReference>
<keyword evidence="4 6" id="KW-0067">ATP-binding</keyword>
<gene>
    <name evidence="6" type="ORF">MAE01_15930</name>
</gene>
<dbReference type="GO" id="GO:0005524">
    <property type="term" value="F:ATP binding"/>
    <property type="evidence" value="ECO:0007669"/>
    <property type="project" value="UniProtKB-KW"/>
</dbReference>
<sequence>MSELLDVNELSVEYPVAGHRRQRFTAVDKVSFSIAQGETLALVGESGSGKSTIGRAILGLAPVAGGRIAFEGGDVTFRSRRDQRRLARDLQVVFQDPYSSLNPAKKIGDILRQPLIAQGHMDDAQARVTIQAMLERVGLPADSATRYPAKFSGGQRQRIAIARALVLRPKLIICDEPTSALDVSTQATMLELLGELQQQLGLAYLFITHDLAVVRHFAQRVLVLRKGALVEQGTPAEVCDTPREQYTKQLVAAAPVPDPIVQRERRELRLAMAGGSELA</sequence>
<evidence type="ECO:0000313" key="6">
    <source>
        <dbReference type="EMBL" id="GEK86417.1"/>
    </source>
</evidence>
<evidence type="ECO:0000259" key="5">
    <source>
        <dbReference type="PROSITE" id="PS50893"/>
    </source>
</evidence>
<dbReference type="InterPro" id="IPR003439">
    <property type="entry name" value="ABC_transporter-like_ATP-bd"/>
</dbReference>
<keyword evidence="3" id="KW-0547">Nucleotide-binding</keyword>
<organism evidence="6 7">
    <name type="scientific">Microbacterium aerolatum</name>
    <dbReference type="NCBI Taxonomy" id="153731"/>
    <lineage>
        <taxon>Bacteria</taxon>
        <taxon>Bacillati</taxon>
        <taxon>Actinomycetota</taxon>
        <taxon>Actinomycetes</taxon>
        <taxon>Micrococcales</taxon>
        <taxon>Microbacteriaceae</taxon>
        <taxon>Microbacterium</taxon>
    </lineage>
</organism>
<evidence type="ECO:0000256" key="1">
    <source>
        <dbReference type="ARBA" id="ARBA00005417"/>
    </source>
</evidence>
<proteinExistence type="inferred from homology"/>
<dbReference type="AlphaFoldDB" id="A0A511AKJ1"/>
<dbReference type="Gene3D" id="3.40.50.300">
    <property type="entry name" value="P-loop containing nucleotide triphosphate hydrolases"/>
    <property type="match status" value="1"/>
</dbReference>
<protein>
    <submittedName>
        <fullName evidence="6">ABC transporter ATP-binding protein</fullName>
    </submittedName>
</protein>
<dbReference type="PANTHER" id="PTHR43776:SF7">
    <property type="entry name" value="D,D-DIPEPTIDE TRANSPORT ATP-BINDING PROTEIN DDPF-RELATED"/>
    <property type="match status" value="1"/>
</dbReference>
<dbReference type="CDD" id="cd03257">
    <property type="entry name" value="ABC_NikE_OppD_transporters"/>
    <property type="match status" value="1"/>
</dbReference>
<dbReference type="SUPFAM" id="SSF52540">
    <property type="entry name" value="P-loop containing nucleoside triphosphate hydrolases"/>
    <property type="match status" value="1"/>
</dbReference>
<evidence type="ECO:0000256" key="2">
    <source>
        <dbReference type="ARBA" id="ARBA00022448"/>
    </source>
</evidence>
<keyword evidence="2" id="KW-0813">Transport</keyword>
<comment type="similarity">
    <text evidence="1">Belongs to the ABC transporter superfamily.</text>
</comment>
<name>A0A511AKJ1_9MICO</name>
<dbReference type="InterPro" id="IPR017871">
    <property type="entry name" value="ABC_transporter-like_CS"/>
</dbReference>